<dbReference type="AlphaFoldDB" id="A0A8D8S3J3"/>
<sequence length="154" mass="18365">MLFESSDSFKIALTHWFIDRTKVHIYRGSLLTEESIIVREKELKITRQHLLLFVPADVHKRLISQIHVRVVHMSAMIINISNKSFNSPKAHRHQLNTRILKITSKVHRPDLKREKNARKIIYLYIMFTKHNTCHTELFPKHMSHITTHQRQENT</sequence>
<dbReference type="EMBL" id="HBUF01198981">
    <property type="protein sequence ID" value="CAG6661201.1"/>
    <property type="molecule type" value="Transcribed_RNA"/>
</dbReference>
<organism evidence="1">
    <name type="scientific">Cacopsylla melanoneura</name>
    <dbReference type="NCBI Taxonomy" id="428564"/>
    <lineage>
        <taxon>Eukaryota</taxon>
        <taxon>Metazoa</taxon>
        <taxon>Ecdysozoa</taxon>
        <taxon>Arthropoda</taxon>
        <taxon>Hexapoda</taxon>
        <taxon>Insecta</taxon>
        <taxon>Pterygota</taxon>
        <taxon>Neoptera</taxon>
        <taxon>Paraneoptera</taxon>
        <taxon>Hemiptera</taxon>
        <taxon>Sternorrhyncha</taxon>
        <taxon>Psylloidea</taxon>
        <taxon>Psyllidae</taxon>
        <taxon>Psyllinae</taxon>
        <taxon>Cacopsylla</taxon>
    </lineage>
</organism>
<dbReference type="EMBL" id="HBUF01198975">
    <property type="protein sequence ID" value="CAG6661196.1"/>
    <property type="molecule type" value="Transcribed_RNA"/>
</dbReference>
<proteinExistence type="predicted"/>
<evidence type="ECO:0000313" key="1">
    <source>
        <dbReference type="EMBL" id="CAG6661201.1"/>
    </source>
</evidence>
<name>A0A8D8S3J3_9HEMI</name>
<protein>
    <submittedName>
        <fullName evidence="1">Uncharacterized protein</fullName>
    </submittedName>
</protein>
<accession>A0A8D8S3J3</accession>
<reference evidence="1" key="1">
    <citation type="submission" date="2021-05" db="EMBL/GenBank/DDBJ databases">
        <authorList>
            <person name="Alioto T."/>
            <person name="Alioto T."/>
            <person name="Gomez Garrido J."/>
        </authorList>
    </citation>
    <scope>NUCLEOTIDE SEQUENCE</scope>
</reference>